<reference evidence="5" key="1">
    <citation type="journal article" date="2018" name="Nat. Microbiol.">
        <title>Leveraging single-cell genomics to expand the fungal tree of life.</title>
        <authorList>
            <person name="Ahrendt S.R."/>
            <person name="Quandt C.A."/>
            <person name="Ciobanu D."/>
            <person name="Clum A."/>
            <person name="Salamov A."/>
            <person name="Andreopoulos B."/>
            <person name="Cheng J.F."/>
            <person name="Woyke T."/>
            <person name="Pelin A."/>
            <person name="Henrissat B."/>
            <person name="Reynolds N.K."/>
            <person name="Benny G.L."/>
            <person name="Smith M.E."/>
            <person name="James T.Y."/>
            <person name="Grigoriev I.V."/>
        </authorList>
    </citation>
    <scope>NUCLEOTIDE SEQUENCE [LARGE SCALE GENOMIC DNA]</scope>
    <source>
        <strain evidence="5">Baker2002</strain>
    </source>
</reference>
<dbReference type="InterPro" id="IPR004640">
    <property type="entry name" value="HscB"/>
</dbReference>
<dbReference type="InterPro" id="IPR036869">
    <property type="entry name" value="J_dom_sf"/>
</dbReference>
<keyword evidence="2" id="KW-0143">Chaperone</keyword>
<dbReference type="SUPFAM" id="SSF47144">
    <property type="entry name" value="HSC20 (HSCB), C-terminal oligomerisation domain"/>
    <property type="match status" value="1"/>
</dbReference>
<protein>
    <recommendedName>
        <fullName evidence="3">Co-chaperone HscB C-terminal oligomerisation domain-containing protein</fullName>
    </recommendedName>
</protein>
<dbReference type="InterPro" id="IPR009073">
    <property type="entry name" value="HscB_oligo_C"/>
</dbReference>
<evidence type="ECO:0000313" key="5">
    <source>
        <dbReference type="Proteomes" id="UP000268321"/>
    </source>
</evidence>
<evidence type="ECO:0000256" key="1">
    <source>
        <dbReference type="ARBA" id="ARBA00010476"/>
    </source>
</evidence>
<dbReference type="PANTHER" id="PTHR14021:SF15">
    <property type="entry name" value="IRON-SULFUR CLUSTER CO-CHAPERONE PROTEIN HSCB"/>
    <property type="match status" value="1"/>
</dbReference>
<feature type="domain" description="Co-chaperone HscB C-terminal oligomerisation" evidence="3">
    <location>
        <begin position="138"/>
        <end position="210"/>
    </location>
</feature>
<name>A0A4P9Z807_9ASCO</name>
<gene>
    <name evidence="4" type="ORF">METBISCDRAFT_28771</name>
</gene>
<dbReference type="SUPFAM" id="SSF46565">
    <property type="entry name" value="Chaperone J-domain"/>
    <property type="match status" value="1"/>
</dbReference>
<dbReference type="EMBL" id="ML004581">
    <property type="protein sequence ID" value="RKP28795.1"/>
    <property type="molecule type" value="Genomic_DNA"/>
</dbReference>
<dbReference type="Pfam" id="PF07743">
    <property type="entry name" value="HSCB_C"/>
    <property type="match status" value="1"/>
</dbReference>
<dbReference type="GO" id="GO:0051087">
    <property type="term" value="F:protein-folding chaperone binding"/>
    <property type="evidence" value="ECO:0007669"/>
    <property type="project" value="InterPro"/>
</dbReference>
<organism evidence="4 5">
    <name type="scientific">Metschnikowia bicuspidata</name>
    <dbReference type="NCBI Taxonomy" id="27322"/>
    <lineage>
        <taxon>Eukaryota</taxon>
        <taxon>Fungi</taxon>
        <taxon>Dikarya</taxon>
        <taxon>Ascomycota</taxon>
        <taxon>Saccharomycotina</taxon>
        <taxon>Pichiomycetes</taxon>
        <taxon>Metschnikowiaceae</taxon>
        <taxon>Metschnikowia</taxon>
    </lineage>
</organism>
<dbReference type="PANTHER" id="PTHR14021">
    <property type="entry name" value="IRON-SULFUR CLUSTER CO-CHAPERONE PROTEIN HSCB"/>
    <property type="match status" value="1"/>
</dbReference>
<accession>A0A4P9Z807</accession>
<evidence type="ECO:0000259" key="3">
    <source>
        <dbReference type="Pfam" id="PF07743"/>
    </source>
</evidence>
<dbReference type="Gene3D" id="1.20.1280.20">
    <property type="entry name" value="HscB, C-terminal domain"/>
    <property type="match status" value="1"/>
</dbReference>
<evidence type="ECO:0000313" key="4">
    <source>
        <dbReference type="EMBL" id="RKP28795.1"/>
    </source>
</evidence>
<dbReference type="Gene3D" id="1.10.287.110">
    <property type="entry name" value="DnaJ domain"/>
    <property type="match status" value="1"/>
</dbReference>
<proteinExistence type="inferred from homology"/>
<sequence length="222" mass="25185">MFFLLRPLRRRVLASVARRASGTSAKNCFQLFPKTFPGGGPPKDLFLVDLRTLRKEFRQLQSQHHPDILAAGGNNQAGGNGQSSFINRAYSVVKNPYTRVAHTIELLHPKHFDITADETSRQLIEQLKARRDSDLDYEELLMTVLDAHEALEMAAHESDLDALQTRNDERIAACEGRVTELLQASPVDWEKTIAEAIRLKYWANIANGIKEWEQDKLVLLTH</sequence>
<keyword evidence="5" id="KW-1185">Reference proteome</keyword>
<dbReference type="InterPro" id="IPR036386">
    <property type="entry name" value="HscB_C_sf"/>
</dbReference>
<dbReference type="GO" id="GO:0051259">
    <property type="term" value="P:protein complex oligomerization"/>
    <property type="evidence" value="ECO:0007669"/>
    <property type="project" value="InterPro"/>
</dbReference>
<dbReference type="NCBIfam" id="TIGR00714">
    <property type="entry name" value="hscB"/>
    <property type="match status" value="1"/>
</dbReference>
<dbReference type="Proteomes" id="UP000268321">
    <property type="component" value="Unassembled WGS sequence"/>
</dbReference>
<dbReference type="OrthoDB" id="448954at2759"/>
<evidence type="ECO:0000256" key="2">
    <source>
        <dbReference type="ARBA" id="ARBA00023186"/>
    </source>
</evidence>
<dbReference type="GO" id="GO:0005739">
    <property type="term" value="C:mitochondrion"/>
    <property type="evidence" value="ECO:0007669"/>
    <property type="project" value="TreeGrafter"/>
</dbReference>
<dbReference type="AlphaFoldDB" id="A0A4P9Z807"/>
<dbReference type="GO" id="GO:0044571">
    <property type="term" value="P:[2Fe-2S] cluster assembly"/>
    <property type="evidence" value="ECO:0007669"/>
    <property type="project" value="InterPro"/>
</dbReference>
<comment type="similarity">
    <text evidence="1">Belongs to the HscB family.</text>
</comment>
<dbReference type="GO" id="GO:0001671">
    <property type="term" value="F:ATPase activator activity"/>
    <property type="evidence" value="ECO:0007669"/>
    <property type="project" value="InterPro"/>
</dbReference>